<evidence type="ECO:0000313" key="2">
    <source>
        <dbReference type="EMBL" id="KRZ72647.1"/>
    </source>
</evidence>
<keyword evidence="1" id="KW-0812">Transmembrane</keyword>
<feature type="transmembrane region" description="Helical" evidence="1">
    <location>
        <begin position="30"/>
        <end position="48"/>
    </location>
</feature>
<organism evidence="2 3">
    <name type="scientific">Trichinella papuae</name>
    <dbReference type="NCBI Taxonomy" id="268474"/>
    <lineage>
        <taxon>Eukaryota</taxon>
        <taxon>Metazoa</taxon>
        <taxon>Ecdysozoa</taxon>
        <taxon>Nematoda</taxon>
        <taxon>Enoplea</taxon>
        <taxon>Dorylaimia</taxon>
        <taxon>Trichinellida</taxon>
        <taxon>Trichinellidae</taxon>
        <taxon>Trichinella</taxon>
    </lineage>
</organism>
<evidence type="ECO:0000313" key="3">
    <source>
        <dbReference type="Proteomes" id="UP000054843"/>
    </source>
</evidence>
<evidence type="ECO:0000256" key="1">
    <source>
        <dbReference type="SAM" id="Phobius"/>
    </source>
</evidence>
<keyword evidence="3" id="KW-1185">Reference proteome</keyword>
<dbReference type="Proteomes" id="UP000054843">
    <property type="component" value="Unassembled WGS sequence"/>
</dbReference>
<proteinExistence type="predicted"/>
<gene>
    <name evidence="2" type="ORF">T10_11787</name>
</gene>
<accession>A0A0V1MLE8</accession>
<dbReference type="EMBL" id="JYDO01000075">
    <property type="protein sequence ID" value="KRZ72647.1"/>
    <property type="molecule type" value="Genomic_DNA"/>
</dbReference>
<reference evidence="2 3" key="1">
    <citation type="submission" date="2015-01" db="EMBL/GenBank/DDBJ databases">
        <title>Evolution of Trichinella species and genotypes.</title>
        <authorList>
            <person name="Korhonen P.K."/>
            <person name="Edoardo P."/>
            <person name="Giuseppe L.R."/>
            <person name="Gasser R.B."/>
        </authorList>
    </citation>
    <scope>NUCLEOTIDE SEQUENCE [LARGE SCALE GENOMIC DNA]</scope>
    <source>
        <strain evidence="2">ISS1980</strain>
    </source>
</reference>
<sequence>MTYFLFDFYCQIHLYVCIFNFGAVQSRDPMNGIVVAVVVVVVVVLEYLSGANQSHGRLVRTG</sequence>
<name>A0A0V1MLE8_9BILA</name>
<protein>
    <submittedName>
        <fullName evidence="2">Uncharacterized protein</fullName>
    </submittedName>
</protein>
<comment type="caution">
    <text evidence="2">The sequence shown here is derived from an EMBL/GenBank/DDBJ whole genome shotgun (WGS) entry which is preliminary data.</text>
</comment>
<dbReference type="AlphaFoldDB" id="A0A0V1MLE8"/>
<keyword evidence="1" id="KW-1133">Transmembrane helix</keyword>
<keyword evidence="1" id="KW-0472">Membrane</keyword>